<sequence length="114" mass="12725">MLGSLFVERGFLPLPISLSDGRNTRKNIVINVSRFQNSVHEGSWRSPESGGLSFNKWHLRISRTGVFAHPSLECSHRHWTIRLNFAPPDPTGTTPLENISLCVGDLTSVNCLLK</sequence>
<proteinExistence type="predicted"/>
<accession>A0A8X6LE80</accession>
<dbReference type="Proteomes" id="UP000887116">
    <property type="component" value="Unassembled WGS sequence"/>
</dbReference>
<organism evidence="1 2">
    <name type="scientific">Trichonephila clavata</name>
    <name type="common">Joro spider</name>
    <name type="synonym">Nephila clavata</name>
    <dbReference type="NCBI Taxonomy" id="2740835"/>
    <lineage>
        <taxon>Eukaryota</taxon>
        <taxon>Metazoa</taxon>
        <taxon>Ecdysozoa</taxon>
        <taxon>Arthropoda</taxon>
        <taxon>Chelicerata</taxon>
        <taxon>Arachnida</taxon>
        <taxon>Araneae</taxon>
        <taxon>Araneomorphae</taxon>
        <taxon>Entelegynae</taxon>
        <taxon>Araneoidea</taxon>
        <taxon>Nephilidae</taxon>
        <taxon>Trichonephila</taxon>
    </lineage>
</organism>
<evidence type="ECO:0000313" key="2">
    <source>
        <dbReference type="Proteomes" id="UP000887116"/>
    </source>
</evidence>
<dbReference type="AlphaFoldDB" id="A0A8X6LE80"/>
<evidence type="ECO:0000313" key="1">
    <source>
        <dbReference type="EMBL" id="GFR06520.1"/>
    </source>
</evidence>
<comment type="caution">
    <text evidence="1">The sequence shown here is derived from an EMBL/GenBank/DDBJ whole genome shotgun (WGS) entry which is preliminary data.</text>
</comment>
<gene>
    <name evidence="1" type="ORF">TNCT_138231</name>
</gene>
<keyword evidence="2" id="KW-1185">Reference proteome</keyword>
<protein>
    <submittedName>
        <fullName evidence="1">Uncharacterized protein</fullName>
    </submittedName>
</protein>
<dbReference type="OrthoDB" id="10524579at2759"/>
<reference evidence="1" key="1">
    <citation type="submission" date="2020-07" db="EMBL/GenBank/DDBJ databases">
        <title>Multicomponent nature underlies the extraordinary mechanical properties of spider dragline silk.</title>
        <authorList>
            <person name="Kono N."/>
            <person name="Nakamura H."/>
            <person name="Mori M."/>
            <person name="Yoshida Y."/>
            <person name="Ohtoshi R."/>
            <person name="Malay A.D."/>
            <person name="Moran D.A.P."/>
            <person name="Tomita M."/>
            <person name="Numata K."/>
            <person name="Arakawa K."/>
        </authorList>
    </citation>
    <scope>NUCLEOTIDE SEQUENCE</scope>
</reference>
<name>A0A8X6LE80_TRICU</name>
<dbReference type="EMBL" id="BMAO01016142">
    <property type="protein sequence ID" value="GFR06520.1"/>
    <property type="molecule type" value="Genomic_DNA"/>
</dbReference>